<proteinExistence type="predicted"/>
<name>A0AAV5NU83_9VIBR</name>
<keyword evidence="1" id="KW-0813">Transport</keyword>
<keyword evidence="3 5" id="KW-0067">ATP-binding</keyword>
<dbReference type="SMART" id="SM00382">
    <property type="entry name" value="AAA"/>
    <property type="match status" value="1"/>
</dbReference>
<dbReference type="EMBL" id="BSNX01000055">
    <property type="protein sequence ID" value="GLQ74201.1"/>
    <property type="molecule type" value="Genomic_DNA"/>
</dbReference>
<dbReference type="AlphaFoldDB" id="A0AAV5NU83"/>
<evidence type="ECO:0000256" key="1">
    <source>
        <dbReference type="ARBA" id="ARBA00022448"/>
    </source>
</evidence>
<dbReference type="SUPFAM" id="SSF52540">
    <property type="entry name" value="P-loop containing nucleoside triphosphate hydrolases"/>
    <property type="match status" value="1"/>
</dbReference>
<keyword evidence="6" id="KW-1185">Reference proteome</keyword>
<evidence type="ECO:0000313" key="6">
    <source>
        <dbReference type="Proteomes" id="UP001156690"/>
    </source>
</evidence>
<dbReference type="PANTHER" id="PTHR42711">
    <property type="entry name" value="ABC TRANSPORTER ATP-BINDING PROTEIN"/>
    <property type="match status" value="1"/>
</dbReference>
<dbReference type="GO" id="GO:0016887">
    <property type="term" value="F:ATP hydrolysis activity"/>
    <property type="evidence" value="ECO:0007669"/>
    <property type="project" value="InterPro"/>
</dbReference>
<evidence type="ECO:0000259" key="4">
    <source>
        <dbReference type="PROSITE" id="PS50893"/>
    </source>
</evidence>
<evidence type="ECO:0000256" key="2">
    <source>
        <dbReference type="ARBA" id="ARBA00022741"/>
    </source>
</evidence>
<reference evidence="6" key="1">
    <citation type="journal article" date="2019" name="Int. J. Syst. Evol. Microbiol.">
        <title>The Global Catalogue of Microorganisms (GCM) 10K type strain sequencing project: providing services to taxonomists for standard genome sequencing and annotation.</title>
        <authorList>
            <consortium name="The Broad Institute Genomics Platform"/>
            <consortium name="The Broad Institute Genome Sequencing Center for Infectious Disease"/>
            <person name="Wu L."/>
            <person name="Ma J."/>
        </authorList>
    </citation>
    <scope>NUCLEOTIDE SEQUENCE [LARGE SCALE GENOMIC DNA]</scope>
    <source>
        <strain evidence="6">NBRC 15640</strain>
    </source>
</reference>
<dbReference type="InterPro" id="IPR027417">
    <property type="entry name" value="P-loop_NTPase"/>
</dbReference>
<dbReference type="PROSITE" id="PS00211">
    <property type="entry name" value="ABC_TRANSPORTER_1"/>
    <property type="match status" value="1"/>
</dbReference>
<dbReference type="GO" id="GO:0005524">
    <property type="term" value="F:ATP binding"/>
    <property type="evidence" value="ECO:0007669"/>
    <property type="project" value="UniProtKB-KW"/>
</dbReference>
<comment type="caution">
    <text evidence="5">The sequence shown here is derived from an EMBL/GenBank/DDBJ whole genome shotgun (WGS) entry which is preliminary data.</text>
</comment>
<gene>
    <name evidence="5" type="ORF">GCM10007932_35620</name>
</gene>
<dbReference type="Gene3D" id="3.40.50.300">
    <property type="entry name" value="P-loop containing nucleotide triphosphate hydrolases"/>
    <property type="match status" value="1"/>
</dbReference>
<dbReference type="CDD" id="cd03230">
    <property type="entry name" value="ABC_DR_subfamily_A"/>
    <property type="match status" value="1"/>
</dbReference>
<accession>A0AAV5NU83</accession>
<evidence type="ECO:0000313" key="5">
    <source>
        <dbReference type="EMBL" id="GLQ74201.1"/>
    </source>
</evidence>
<feature type="domain" description="ABC transporter" evidence="4">
    <location>
        <begin position="5"/>
        <end position="227"/>
    </location>
</feature>
<dbReference type="InterPro" id="IPR017871">
    <property type="entry name" value="ABC_transporter-like_CS"/>
</dbReference>
<dbReference type="InterPro" id="IPR050763">
    <property type="entry name" value="ABC_transporter_ATP-binding"/>
</dbReference>
<evidence type="ECO:0000256" key="3">
    <source>
        <dbReference type="ARBA" id="ARBA00022840"/>
    </source>
</evidence>
<keyword evidence="2" id="KW-0547">Nucleotide-binding</keyword>
<dbReference type="Pfam" id="PF00005">
    <property type="entry name" value="ABC_tran"/>
    <property type="match status" value="1"/>
</dbReference>
<dbReference type="InterPro" id="IPR003439">
    <property type="entry name" value="ABC_transporter-like_ATP-bd"/>
</dbReference>
<dbReference type="PANTHER" id="PTHR42711:SF17">
    <property type="entry name" value="ABC TRANSPORTER ATP-BINDING PROTEIN"/>
    <property type="match status" value="1"/>
</dbReference>
<dbReference type="Proteomes" id="UP001156690">
    <property type="component" value="Unassembled WGS sequence"/>
</dbReference>
<dbReference type="InterPro" id="IPR003593">
    <property type="entry name" value="AAA+_ATPase"/>
</dbReference>
<protein>
    <submittedName>
        <fullName evidence="5">ABC transporter ATP-binding protein</fullName>
    </submittedName>
</protein>
<organism evidence="5 6">
    <name type="scientific">Vibrio penaeicida</name>
    <dbReference type="NCBI Taxonomy" id="104609"/>
    <lineage>
        <taxon>Bacteria</taxon>
        <taxon>Pseudomonadati</taxon>
        <taxon>Pseudomonadota</taxon>
        <taxon>Gammaproteobacteria</taxon>
        <taxon>Vibrionales</taxon>
        <taxon>Vibrionaceae</taxon>
        <taxon>Vibrio</taxon>
    </lineage>
</organism>
<sequence>MEFQLEAVSLHKRFKSVVAVDDVSFGVKEGTCLGLLGPNGAGKTTTLEMLEGIMEPTSGCILYKGQPITKEVYHRLGIQFQNTALQDYLTAKETLKMFQSFYSHSMPYDELVTLCQLGDFLNQDHRKLSGGQKQRLLLALALINDPELIFLDEPTTGLDPHSRRLFWDLVNTIKANGKTVLLTTHYMDEAEYLCDEIAIMNKGNIIAQNTPTHLLDEHFSGALISLPESQTSNAHLNGEVVHYSEGRCFIQSENVENTLTNLMTSNISLEGLQVKSANLDDLFLKLTGHALIEEESQNV</sequence>
<dbReference type="RefSeq" id="WP_126607798.1">
    <property type="nucleotide sequence ID" value="NZ_AP025145.1"/>
</dbReference>
<dbReference type="PROSITE" id="PS50893">
    <property type="entry name" value="ABC_TRANSPORTER_2"/>
    <property type="match status" value="1"/>
</dbReference>